<evidence type="ECO:0000313" key="4">
    <source>
        <dbReference type="Proteomes" id="UP000254621"/>
    </source>
</evidence>
<reference evidence="2 4" key="2">
    <citation type="submission" date="2018-06" db="EMBL/GenBank/DDBJ databases">
        <authorList>
            <consortium name="Pathogen Informatics"/>
            <person name="Doyle S."/>
        </authorList>
    </citation>
    <scope>NUCLEOTIDE SEQUENCE [LARGE SCALE GENOMIC DNA]</scope>
    <source>
        <strain evidence="2 4">NCTC13645</strain>
    </source>
</reference>
<dbReference type="InterPro" id="IPR001387">
    <property type="entry name" value="Cro/C1-type_HTH"/>
</dbReference>
<dbReference type="PATRIC" id="fig|1629.5.peg.294"/>
<evidence type="ECO:0000313" key="2">
    <source>
        <dbReference type="EMBL" id="SUP59232.1"/>
    </source>
</evidence>
<sequence>MNNLLTLRSLFQLSRDSVAAQVQLDPATLDAFEQGTQEPTITQWQALAEFYSDQYHVSQTQADLVEPIHFRLSVDYLMNIGITMTDLMAMKWYFANTRPELGTFGVALFNREDSHDMERLTTALPDVLEDFAGYLLLNHDGTLNQFIDERNNNHVSDWRLLLYKDANKYVDVTDIVSYFVDLPDFTQF</sequence>
<proteinExistence type="predicted"/>
<dbReference type="EMBL" id="JQBM01000001">
    <property type="protein sequence ID" value="KRN47023.1"/>
    <property type="molecule type" value="Genomic_DNA"/>
</dbReference>
<dbReference type="GO" id="GO:0003677">
    <property type="term" value="F:DNA binding"/>
    <property type="evidence" value="ECO:0007669"/>
    <property type="project" value="InterPro"/>
</dbReference>
<evidence type="ECO:0000313" key="1">
    <source>
        <dbReference type="EMBL" id="KRN47023.1"/>
    </source>
</evidence>
<keyword evidence="3" id="KW-1185">Reference proteome</keyword>
<accession>A0A0R2H2P6</accession>
<dbReference type="SUPFAM" id="SSF47413">
    <property type="entry name" value="lambda repressor-like DNA-binding domains"/>
    <property type="match status" value="1"/>
</dbReference>
<dbReference type="Proteomes" id="UP000051992">
    <property type="component" value="Unassembled WGS sequence"/>
</dbReference>
<dbReference type="STRING" id="1629.IV50_GL000291"/>
<dbReference type="EMBL" id="UHIV01000004">
    <property type="protein sequence ID" value="SUP59232.1"/>
    <property type="molecule type" value="Genomic_DNA"/>
</dbReference>
<dbReference type="RefSeq" id="WP_057744013.1">
    <property type="nucleotide sequence ID" value="NZ_BJLU01000003.1"/>
</dbReference>
<evidence type="ECO:0008006" key="5">
    <source>
        <dbReference type="Google" id="ProtNLM"/>
    </source>
</evidence>
<dbReference type="InterPro" id="IPR010982">
    <property type="entry name" value="Lambda_DNA-bd_dom_sf"/>
</dbReference>
<name>A0A0R2H2P6_WEIVI</name>
<dbReference type="CDD" id="cd00093">
    <property type="entry name" value="HTH_XRE"/>
    <property type="match status" value="1"/>
</dbReference>
<protein>
    <recommendedName>
        <fullName evidence="5">XRE family transcriptional regulator</fullName>
    </recommendedName>
</protein>
<organism evidence="1 3">
    <name type="scientific">Weissella viridescens</name>
    <name type="common">Lactobacillus viridescens</name>
    <dbReference type="NCBI Taxonomy" id="1629"/>
    <lineage>
        <taxon>Bacteria</taxon>
        <taxon>Bacillati</taxon>
        <taxon>Bacillota</taxon>
        <taxon>Bacilli</taxon>
        <taxon>Lactobacillales</taxon>
        <taxon>Lactobacillaceae</taxon>
        <taxon>Weissella</taxon>
    </lineage>
</organism>
<gene>
    <name evidence="1" type="ORF">IV50_GL000291</name>
    <name evidence="2" type="ORF">NCTC13645_01485</name>
</gene>
<evidence type="ECO:0000313" key="3">
    <source>
        <dbReference type="Proteomes" id="UP000051992"/>
    </source>
</evidence>
<dbReference type="OrthoDB" id="2141503at2"/>
<reference evidence="1 3" key="1">
    <citation type="journal article" date="2015" name="Genome Announc.">
        <title>Expanding the biotechnology potential of lactobacilli through comparative genomics of 213 strains and associated genera.</title>
        <authorList>
            <person name="Sun Z."/>
            <person name="Harris H.M."/>
            <person name="McCann A."/>
            <person name="Guo C."/>
            <person name="Argimon S."/>
            <person name="Zhang W."/>
            <person name="Yang X."/>
            <person name="Jeffery I.B."/>
            <person name="Cooney J.C."/>
            <person name="Kagawa T.F."/>
            <person name="Liu W."/>
            <person name="Song Y."/>
            <person name="Salvetti E."/>
            <person name="Wrobel A."/>
            <person name="Rasinkangas P."/>
            <person name="Parkhill J."/>
            <person name="Rea M.C."/>
            <person name="O'Sullivan O."/>
            <person name="Ritari J."/>
            <person name="Douillard F.P."/>
            <person name="Paul Ross R."/>
            <person name="Yang R."/>
            <person name="Briner A.E."/>
            <person name="Felis G.E."/>
            <person name="de Vos W.M."/>
            <person name="Barrangou R."/>
            <person name="Klaenhammer T.R."/>
            <person name="Caufield P.W."/>
            <person name="Cui Y."/>
            <person name="Zhang H."/>
            <person name="O'Toole P.W."/>
        </authorList>
    </citation>
    <scope>NUCLEOTIDE SEQUENCE [LARGE SCALE GENOMIC DNA]</scope>
    <source>
        <strain evidence="1 3">DSM 20410</strain>
    </source>
</reference>
<dbReference type="AlphaFoldDB" id="A0A0R2H2P6"/>
<dbReference type="Proteomes" id="UP000254621">
    <property type="component" value="Unassembled WGS sequence"/>
</dbReference>